<accession>A0A1I3QSQ8</accession>
<dbReference type="AlphaFoldDB" id="A0A1I3QSQ8"/>
<feature type="compositionally biased region" description="Low complexity" evidence="1">
    <location>
        <begin position="96"/>
        <end position="112"/>
    </location>
</feature>
<dbReference type="EMBL" id="FORU01000006">
    <property type="protein sequence ID" value="SFJ37108.1"/>
    <property type="molecule type" value="Genomic_DNA"/>
</dbReference>
<organism evidence="2 3">
    <name type="scientific">Myroides guanonis</name>
    <dbReference type="NCBI Taxonomy" id="1150112"/>
    <lineage>
        <taxon>Bacteria</taxon>
        <taxon>Pseudomonadati</taxon>
        <taxon>Bacteroidota</taxon>
        <taxon>Flavobacteriia</taxon>
        <taxon>Flavobacteriales</taxon>
        <taxon>Flavobacteriaceae</taxon>
        <taxon>Myroides</taxon>
    </lineage>
</organism>
<reference evidence="3" key="1">
    <citation type="submission" date="2016-10" db="EMBL/GenBank/DDBJ databases">
        <authorList>
            <person name="Varghese N."/>
            <person name="Submissions S."/>
        </authorList>
    </citation>
    <scope>NUCLEOTIDE SEQUENCE [LARGE SCALE GENOMIC DNA]</scope>
    <source>
        <strain evidence="3">DSM 26542</strain>
    </source>
</reference>
<proteinExistence type="predicted"/>
<evidence type="ECO:0000313" key="3">
    <source>
        <dbReference type="Proteomes" id="UP000243887"/>
    </source>
</evidence>
<protein>
    <submittedName>
        <fullName evidence="2">Uncharacterized protein</fullName>
    </submittedName>
</protein>
<name>A0A1I3QSQ8_9FLAO</name>
<dbReference type="OrthoDB" id="1442826at2"/>
<dbReference type="RefSeq" id="WP_090678749.1">
    <property type="nucleotide sequence ID" value="NZ_FORU01000006.1"/>
</dbReference>
<keyword evidence="3" id="KW-1185">Reference proteome</keyword>
<dbReference type="Proteomes" id="UP000243887">
    <property type="component" value="Unassembled WGS sequence"/>
</dbReference>
<evidence type="ECO:0000256" key="1">
    <source>
        <dbReference type="SAM" id="MobiDB-lite"/>
    </source>
</evidence>
<gene>
    <name evidence="2" type="ORF">SAMN04487893_106116</name>
</gene>
<dbReference type="STRING" id="1150112.SAMN04487893_106116"/>
<evidence type="ECO:0000313" key="2">
    <source>
        <dbReference type="EMBL" id="SFJ37108.1"/>
    </source>
</evidence>
<sequence length="129" mass="14779">MNYIIHLNQFLKKVEESEAVCPTHISLYLALFHLWNHHYFQSPIAAVHIELIHVNKISSKTTFHKCIKDLVAWMWTKYTPSTSIYRGNSFRLLSFSNSPKNGPGNDPNDSPNAKTSNGISNEPEMVSYK</sequence>
<feature type="region of interest" description="Disordered" evidence="1">
    <location>
        <begin position="96"/>
        <end position="129"/>
    </location>
</feature>